<sequence>MPIMEWKSMIRFLANYKPRFYHQLVKRELIEQKIVKYNTDGDCRGNLGIGSYDFFLGNEEGDLIYAQGDNIGFTTNVVAETKAILEEIKYYVSKDIRTIRVETDSLLMVNILNEDWKVP</sequence>
<dbReference type="PROSITE" id="PS50879">
    <property type="entry name" value="RNASE_H_1"/>
    <property type="match status" value="1"/>
</dbReference>
<proteinExistence type="predicted"/>
<organism evidence="2 3">
    <name type="scientific">Capsicum baccatum</name>
    <name type="common">Peruvian pepper</name>
    <dbReference type="NCBI Taxonomy" id="33114"/>
    <lineage>
        <taxon>Eukaryota</taxon>
        <taxon>Viridiplantae</taxon>
        <taxon>Streptophyta</taxon>
        <taxon>Embryophyta</taxon>
        <taxon>Tracheophyta</taxon>
        <taxon>Spermatophyta</taxon>
        <taxon>Magnoliopsida</taxon>
        <taxon>eudicotyledons</taxon>
        <taxon>Gunneridae</taxon>
        <taxon>Pentapetalae</taxon>
        <taxon>asterids</taxon>
        <taxon>lamiids</taxon>
        <taxon>Solanales</taxon>
        <taxon>Solanaceae</taxon>
        <taxon>Solanoideae</taxon>
        <taxon>Capsiceae</taxon>
        <taxon>Capsicum</taxon>
    </lineage>
</organism>
<gene>
    <name evidence="2" type="ORF">CQW23_01732</name>
</gene>
<dbReference type="InterPro" id="IPR036397">
    <property type="entry name" value="RNaseH_sf"/>
</dbReference>
<dbReference type="InterPro" id="IPR044730">
    <property type="entry name" value="RNase_H-like_dom_plant"/>
</dbReference>
<dbReference type="PANTHER" id="PTHR47723">
    <property type="entry name" value="OS05G0353850 PROTEIN"/>
    <property type="match status" value="1"/>
</dbReference>
<dbReference type="Pfam" id="PF13456">
    <property type="entry name" value="RVT_3"/>
    <property type="match status" value="1"/>
</dbReference>
<protein>
    <recommendedName>
        <fullName evidence="1">RNase H type-1 domain-containing protein</fullName>
    </recommendedName>
</protein>
<dbReference type="GO" id="GO:0004523">
    <property type="term" value="F:RNA-DNA hybrid ribonuclease activity"/>
    <property type="evidence" value="ECO:0007669"/>
    <property type="project" value="InterPro"/>
</dbReference>
<evidence type="ECO:0000313" key="3">
    <source>
        <dbReference type="Proteomes" id="UP000224567"/>
    </source>
</evidence>
<evidence type="ECO:0000259" key="1">
    <source>
        <dbReference type="PROSITE" id="PS50879"/>
    </source>
</evidence>
<dbReference type="InterPro" id="IPR053151">
    <property type="entry name" value="RNase_H-like"/>
</dbReference>
<dbReference type="EMBL" id="MLFT02000001">
    <property type="protein sequence ID" value="PHT59369.1"/>
    <property type="molecule type" value="Genomic_DNA"/>
</dbReference>
<dbReference type="OrthoDB" id="1226698at2759"/>
<dbReference type="InterPro" id="IPR002156">
    <property type="entry name" value="RNaseH_domain"/>
</dbReference>
<dbReference type="STRING" id="33114.A0A2G2XPJ8"/>
<feature type="domain" description="RNase H type-1" evidence="1">
    <location>
        <begin position="31"/>
        <end position="119"/>
    </location>
</feature>
<dbReference type="InterPro" id="IPR012337">
    <property type="entry name" value="RNaseH-like_sf"/>
</dbReference>
<reference evidence="2 3" key="1">
    <citation type="journal article" date="2017" name="Genome Biol.">
        <title>New reference genome sequences of hot pepper reveal the massive evolution of plant disease-resistance genes by retroduplication.</title>
        <authorList>
            <person name="Kim S."/>
            <person name="Park J."/>
            <person name="Yeom S.I."/>
            <person name="Kim Y.M."/>
            <person name="Seo E."/>
            <person name="Kim K.T."/>
            <person name="Kim M.S."/>
            <person name="Lee J.M."/>
            <person name="Cheong K."/>
            <person name="Shin H.S."/>
            <person name="Kim S.B."/>
            <person name="Han K."/>
            <person name="Lee J."/>
            <person name="Park M."/>
            <person name="Lee H.A."/>
            <person name="Lee H.Y."/>
            <person name="Lee Y."/>
            <person name="Oh S."/>
            <person name="Lee J.H."/>
            <person name="Choi E."/>
            <person name="Choi E."/>
            <person name="Lee S.E."/>
            <person name="Jeon J."/>
            <person name="Kim H."/>
            <person name="Choi G."/>
            <person name="Song H."/>
            <person name="Lee J."/>
            <person name="Lee S.C."/>
            <person name="Kwon J.K."/>
            <person name="Lee H.Y."/>
            <person name="Koo N."/>
            <person name="Hong Y."/>
            <person name="Kim R.W."/>
            <person name="Kang W.H."/>
            <person name="Huh J.H."/>
            <person name="Kang B.C."/>
            <person name="Yang T.J."/>
            <person name="Lee Y.H."/>
            <person name="Bennetzen J.L."/>
            <person name="Choi D."/>
        </authorList>
    </citation>
    <scope>NUCLEOTIDE SEQUENCE [LARGE SCALE GENOMIC DNA]</scope>
    <source>
        <strain evidence="3">cv. PBC81</strain>
    </source>
</reference>
<dbReference type="CDD" id="cd06222">
    <property type="entry name" value="RNase_H_like"/>
    <property type="match status" value="1"/>
</dbReference>
<dbReference type="SUPFAM" id="SSF53098">
    <property type="entry name" value="Ribonuclease H-like"/>
    <property type="match status" value="1"/>
</dbReference>
<keyword evidence="3" id="KW-1185">Reference proteome</keyword>
<name>A0A2G2XPJ8_CAPBA</name>
<accession>A0A2G2XPJ8</accession>
<evidence type="ECO:0000313" key="2">
    <source>
        <dbReference type="EMBL" id="PHT59369.1"/>
    </source>
</evidence>
<dbReference type="PANTHER" id="PTHR47723:SF24">
    <property type="entry name" value="RNASE H TYPE-1 DOMAIN-CONTAINING PROTEIN"/>
    <property type="match status" value="1"/>
</dbReference>
<dbReference type="GO" id="GO:0003676">
    <property type="term" value="F:nucleic acid binding"/>
    <property type="evidence" value="ECO:0007669"/>
    <property type="project" value="InterPro"/>
</dbReference>
<dbReference type="Proteomes" id="UP000224567">
    <property type="component" value="Unassembled WGS sequence"/>
</dbReference>
<dbReference type="AlphaFoldDB" id="A0A2G2XPJ8"/>
<comment type="caution">
    <text evidence="2">The sequence shown here is derived from an EMBL/GenBank/DDBJ whole genome shotgun (WGS) entry which is preliminary data.</text>
</comment>
<dbReference type="Gene3D" id="3.30.420.10">
    <property type="entry name" value="Ribonuclease H-like superfamily/Ribonuclease H"/>
    <property type="match status" value="1"/>
</dbReference>
<reference evidence="3" key="2">
    <citation type="journal article" date="2017" name="J. Anim. Genet.">
        <title>Multiple reference genome sequences of hot pepper reveal the massive evolution of plant disease resistance genes by retroduplication.</title>
        <authorList>
            <person name="Kim S."/>
            <person name="Park J."/>
            <person name="Yeom S.-I."/>
            <person name="Kim Y.-M."/>
            <person name="Seo E."/>
            <person name="Kim K.-T."/>
            <person name="Kim M.-S."/>
            <person name="Lee J.M."/>
            <person name="Cheong K."/>
            <person name="Shin H.-S."/>
            <person name="Kim S.-B."/>
            <person name="Han K."/>
            <person name="Lee J."/>
            <person name="Park M."/>
            <person name="Lee H.-A."/>
            <person name="Lee H.-Y."/>
            <person name="Lee Y."/>
            <person name="Oh S."/>
            <person name="Lee J.H."/>
            <person name="Choi E."/>
            <person name="Choi E."/>
            <person name="Lee S.E."/>
            <person name="Jeon J."/>
            <person name="Kim H."/>
            <person name="Choi G."/>
            <person name="Song H."/>
            <person name="Lee J."/>
            <person name="Lee S.-C."/>
            <person name="Kwon J.-K."/>
            <person name="Lee H.-Y."/>
            <person name="Koo N."/>
            <person name="Hong Y."/>
            <person name="Kim R.W."/>
            <person name="Kang W.-H."/>
            <person name="Huh J.H."/>
            <person name="Kang B.-C."/>
            <person name="Yang T.-J."/>
            <person name="Lee Y.-H."/>
            <person name="Bennetzen J.L."/>
            <person name="Choi D."/>
        </authorList>
    </citation>
    <scope>NUCLEOTIDE SEQUENCE [LARGE SCALE GENOMIC DNA]</scope>
    <source>
        <strain evidence="3">cv. PBC81</strain>
    </source>
</reference>